<feature type="region of interest" description="Disordered" evidence="1">
    <location>
        <begin position="120"/>
        <end position="152"/>
    </location>
</feature>
<evidence type="ECO:0000313" key="3">
    <source>
        <dbReference type="Proteomes" id="UP000323917"/>
    </source>
</evidence>
<dbReference type="OrthoDB" id="276591at2"/>
<feature type="compositionally biased region" description="Basic and acidic residues" evidence="1">
    <location>
        <begin position="166"/>
        <end position="184"/>
    </location>
</feature>
<evidence type="ECO:0000313" key="2">
    <source>
        <dbReference type="EMBL" id="QEG35870.1"/>
    </source>
</evidence>
<dbReference type="KEGG" id="bgok:Pr1d_31760"/>
<feature type="compositionally biased region" description="Basic and acidic residues" evidence="1">
    <location>
        <begin position="49"/>
        <end position="58"/>
    </location>
</feature>
<accession>A0A5B9QE12</accession>
<sequence length="184" mass="19523">MNLQYTLLEIPFCIVVAVGIIGCGSDSSQPSTASHGTQTAGPPATVATGHDDHAHPSEGPHGGSLVELGNEEYHAEIVHDDATHTVTVYLLDSAAKKLVPLYATEILVNLSHDGKAEQFALKASPQSSDPAGKSSRFASTEEELAEDLDHEDVKAQLAVEIGGKQYRGEIHHDHGEASHEGHKH</sequence>
<dbReference type="EMBL" id="CP042913">
    <property type="protein sequence ID" value="QEG35870.1"/>
    <property type="molecule type" value="Genomic_DNA"/>
</dbReference>
<dbReference type="AlphaFoldDB" id="A0A5B9QE12"/>
<dbReference type="Proteomes" id="UP000323917">
    <property type="component" value="Chromosome"/>
</dbReference>
<name>A0A5B9QE12_9BACT</name>
<feature type="region of interest" description="Disordered" evidence="1">
    <location>
        <begin position="164"/>
        <end position="184"/>
    </location>
</feature>
<proteinExistence type="predicted"/>
<feature type="compositionally biased region" description="Acidic residues" evidence="1">
    <location>
        <begin position="140"/>
        <end position="150"/>
    </location>
</feature>
<reference evidence="2 3" key="1">
    <citation type="submission" date="2019-08" db="EMBL/GenBank/DDBJ databases">
        <title>Deep-cultivation of Planctomycetes and their phenomic and genomic characterization uncovers novel biology.</title>
        <authorList>
            <person name="Wiegand S."/>
            <person name="Jogler M."/>
            <person name="Boedeker C."/>
            <person name="Pinto D."/>
            <person name="Vollmers J."/>
            <person name="Rivas-Marin E."/>
            <person name="Kohn T."/>
            <person name="Peeters S.H."/>
            <person name="Heuer A."/>
            <person name="Rast P."/>
            <person name="Oberbeckmann S."/>
            <person name="Bunk B."/>
            <person name="Jeske O."/>
            <person name="Meyerdierks A."/>
            <person name="Storesund J.E."/>
            <person name="Kallscheuer N."/>
            <person name="Luecker S."/>
            <person name="Lage O.M."/>
            <person name="Pohl T."/>
            <person name="Merkel B.J."/>
            <person name="Hornburger P."/>
            <person name="Mueller R.-W."/>
            <person name="Bruemmer F."/>
            <person name="Labrenz M."/>
            <person name="Spormann A.M."/>
            <person name="Op den Camp H."/>
            <person name="Overmann J."/>
            <person name="Amann R."/>
            <person name="Jetten M.S.M."/>
            <person name="Mascher T."/>
            <person name="Medema M.H."/>
            <person name="Devos D.P."/>
            <person name="Kaster A.-K."/>
            <person name="Ovreas L."/>
            <person name="Rohde M."/>
            <person name="Galperin M.Y."/>
            <person name="Jogler C."/>
        </authorList>
    </citation>
    <scope>NUCLEOTIDE SEQUENCE [LARGE SCALE GENOMIC DNA]</scope>
    <source>
        <strain evidence="2 3">Pr1d</strain>
    </source>
</reference>
<feature type="region of interest" description="Disordered" evidence="1">
    <location>
        <begin position="27"/>
        <end position="66"/>
    </location>
</feature>
<gene>
    <name evidence="2" type="ORF">Pr1d_31760</name>
</gene>
<dbReference type="RefSeq" id="WP_148074317.1">
    <property type="nucleotide sequence ID" value="NZ_CP042913.1"/>
</dbReference>
<evidence type="ECO:0000256" key="1">
    <source>
        <dbReference type="SAM" id="MobiDB-lite"/>
    </source>
</evidence>
<protein>
    <submittedName>
        <fullName evidence="2">Uncharacterized protein</fullName>
    </submittedName>
</protein>
<keyword evidence="3" id="KW-1185">Reference proteome</keyword>
<feature type="compositionally biased region" description="Polar residues" evidence="1">
    <location>
        <begin position="27"/>
        <end position="40"/>
    </location>
</feature>
<organism evidence="2 3">
    <name type="scientific">Bythopirellula goksoeyrii</name>
    <dbReference type="NCBI Taxonomy" id="1400387"/>
    <lineage>
        <taxon>Bacteria</taxon>
        <taxon>Pseudomonadati</taxon>
        <taxon>Planctomycetota</taxon>
        <taxon>Planctomycetia</taxon>
        <taxon>Pirellulales</taxon>
        <taxon>Lacipirellulaceae</taxon>
        <taxon>Bythopirellula</taxon>
    </lineage>
</organism>